<comment type="catalytic activity">
    <reaction evidence="12 14">
        <text>hydrolysis of (1-&gt;4)-alpha-D-glucosidic linkage in 4-alpha-D-[(1-&gt;4)-alpha-D-glucanosyl]n trehalose to yield trehalose and (1-&gt;4)-alpha-D-glucan.</text>
        <dbReference type="EC" id="3.2.1.141"/>
    </reaction>
</comment>
<dbReference type="KEGG" id="nlc:EBAPG3_008415"/>
<reference evidence="19 20" key="1">
    <citation type="journal article" date="2015" name="Int. J. Syst. Evol. Microbiol.">
        <title>Nitrosospira lacus sp. nov., a psychrotolerant, ammonia-oxidizing bacterium from sandy lake sediment.</title>
        <authorList>
            <person name="Urakawa H."/>
            <person name="Garcia J.C."/>
            <person name="Nielsen J.L."/>
            <person name="Le V.Q."/>
            <person name="Kozlowski J.A."/>
            <person name="Stein L.Y."/>
            <person name="Lim C.K."/>
            <person name="Pommerening-Roser A."/>
            <person name="Martens-Habbena W."/>
            <person name="Stahl D.A."/>
            <person name="Klotz M.G."/>
        </authorList>
    </citation>
    <scope>NUCLEOTIDE SEQUENCE [LARGE SCALE GENOMIC DNA]</scope>
    <source>
        <strain evidence="19 20">APG3</strain>
    </source>
</reference>
<feature type="binding site" evidence="16">
    <location>
        <begin position="391"/>
        <end position="396"/>
    </location>
    <ligand>
        <name>substrate</name>
    </ligand>
</feature>
<sequence length="604" mass="67016">MPYGARITERGVRFRLWAPGCGRVTLWINAGQDEQAFSMDSCGGGWFEFIASHAGAGTRYCFEVGGGLRVPDPASRFNPDDVHGASEVIDPADFEWRDAAWRGRPWEEAVIYELHIGTFSPGGTFAGVMERLDHLAELGVTALELMPVADFPGTRNWGYDGVLPYAPDSRYGRPEDLKALIQAAHAKGLMVLLDVVYNHFGPEGNYLHVYAKEFFTERHHTPWGAAINFDGAHSRYVREFFIHNALYWLHEYHFDGLRLDAVHAIVDDSELHVLAELAERAHASIDGKRQVHLILENDANVARYLGRHASGVQYAAQWNDDMHHALHVLATGEADGYYMDYADEPIRHLGRCLAEGFAYQGEASAYRGHAQRGEASAHLPPQAFVSFLQCHDQVGNRAFGERIAHIAPAAAVRAGAAVYLLAPSIPMLFMGEEFAAQSPFRFFCDFSGELRAAVTQGRRREFARFARFADAAMQAAIPDPNEIQTFLASKLDWDSLADGTQADWLAYYRNLLKLRREIIVPRLRGMGGYSAKFEVFASVGLRVEWHLGDRSTLRLLANFSVEKVHAAVSAGQTVFASSAATAQGVLGPWSVVWTLEPPAGGWHE</sequence>
<dbReference type="RefSeq" id="WP_004181212.1">
    <property type="nucleotide sequence ID" value="NZ_CP021106.3"/>
</dbReference>
<dbReference type="InterPro" id="IPR014756">
    <property type="entry name" value="Ig_E-set"/>
</dbReference>
<keyword evidence="8" id="KW-0119">Carbohydrate metabolism</keyword>
<dbReference type="Gene3D" id="2.60.40.10">
    <property type="entry name" value="Immunoglobulins"/>
    <property type="match status" value="1"/>
</dbReference>
<evidence type="ECO:0000256" key="13">
    <source>
        <dbReference type="NCBIfam" id="TIGR02402"/>
    </source>
</evidence>
<dbReference type="SUPFAM" id="SSF81296">
    <property type="entry name" value="E set domains"/>
    <property type="match status" value="1"/>
</dbReference>
<feature type="domain" description="Glycosyl hydrolase family 13 catalytic" evidence="18">
    <location>
        <begin position="113"/>
        <end position="458"/>
    </location>
</feature>
<accession>A0A1W6STG0</accession>
<dbReference type="Pfam" id="PF00128">
    <property type="entry name" value="Alpha-amylase"/>
    <property type="match status" value="1"/>
</dbReference>
<feature type="active site" description="Proton donor" evidence="15">
    <location>
        <position position="296"/>
    </location>
</feature>
<evidence type="ECO:0000313" key="19">
    <source>
        <dbReference type="EMBL" id="ARO89076.1"/>
    </source>
</evidence>
<evidence type="ECO:0000256" key="10">
    <source>
        <dbReference type="ARBA" id="ARBA00032057"/>
    </source>
</evidence>
<feature type="binding site" evidence="16">
    <location>
        <begin position="320"/>
        <end position="324"/>
    </location>
    <ligand>
        <name>substrate</name>
    </ligand>
</feature>
<protein>
    <recommendedName>
        <fullName evidence="5 13">Malto-oligosyltrehalose trehalohydrolase</fullName>
        <shortName evidence="14">MTHase</shortName>
        <ecNumber evidence="4 13">3.2.1.141</ecNumber>
    </recommendedName>
    <alternativeName>
        <fullName evidence="11 14">4-alpha-D-((1-&gt;4)-alpha-D-glucano)trehalose trehalohydrolase</fullName>
    </alternativeName>
    <alternativeName>
        <fullName evidence="10 14">Maltooligosyl trehalose trehalohydrolase</fullName>
    </alternativeName>
</protein>
<dbReference type="eggNOG" id="COG0296">
    <property type="taxonomic scope" value="Bacteria"/>
</dbReference>
<dbReference type="GO" id="GO:0033942">
    <property type="term" value="F:4-alpha-D-(1-&gt;4)-alpha-D-glucanotrehalose trehalohydrolase activity"/>
    <property type="evidence" value="ECO:0007669"/>
    <property type="project" value="UniProtKB-EC"/>
</dbReference>
<comment type="pathway">
    <text evidence="2 14">Glycan biosynthesis; trehalose biosynthesis.</text>
</comment>
<comment type="subcellular location">
    <subcellularLocation>
        <location evidence="1 15">Cytoplasm</location>
    </subcellularLocation>
</comment>
<feature type="active site" description="Nucleophile" evidence="15">
    <location>
        <position position="260"/>
    </location>
</feature>
<dbReference type="InterPro" id="IPR013783">
    <property type="entry name" value="Ig-like_fold"/>
</dbReference>
<evidence type="ECO:0000313" key="20">
    <source>
        <dbReference type="Proteomes" id="UP000012179"/>
    </source>
</evidence>
<evidence type="ECO:0000256" key="5">
    <source>
        <dbReference type="ARBA" id="ARBA00015938"/>
    </source>
</evidence>
<dbReference type="Pfam" id="PF11941">
    <property type="entry name" value="DUF3459"/>
    <property type="match status" value="1"/>
</dbReference>
<dbReference type="GO" id="GO:0005992">
    <property type="term" value="P:trehalose biosynthetic process"/>
    <property type="evidence" value="ECO:0007669"/>
    <property type="project" value="UniProtKB-UniRule"/>
</dbReference>
<organism evidence="19 20">
    <name type="scientific">Nitrosospira lacus</name>
    <dbReference type="NCBI Taxonomy" id="1288494"/>
    <lineage>
        <taxon>Bacteria</taxon>
        <taxon>Pseudomonadati</taxon>
        <taxon>Pseudomonadota</taxon>
        <taxon>Betaproteobacteria</taxon>
        <taxon>Nitrosomonadales</taxon>
        <taxon>Nitrosomonadaceae</taxon>
        <taxon>Nitrosospira</taxon>
    </lineage>
</organism>
<evidence type="ECO:0000256" key="9">
    <source>
        <dbReference type="ARBA" id="ARBA00023295"/>
    </source>
</evidence>
<dbReference type="InterPro" id="IPR022567">
    <property type="entry name" value="DUF3459"/>
</dbReference>
<dbReference type="SMART" id="SM00642">
    <property type="entry name" value="Aamy"/>
    <property type="match status" value="1"/>
</dbReference>
<dbReference type="Pfam" id="PF02922">
    <property type="entry name" value="CBM_48"/>
    <property type="match status" value="1"/>
</dbReference>
<dbReference type="CDD" id="cd11325">
    <property type="entry name" value="AmyAc_GTHase"/>
    <property type="match status" value="1"/>
</dbReference>
<feature type="site" description="Transition state stabilizer" evidence="17">
    <location>
        <position position="392"/>
    </location>
</feature>
<dbReference type="InterPro" id="IPR004193">
    <property type="entry name" value="Glyco_hydro_13_N"/>
</dbReference>
<feature type="binding site" evidence="16">
    <location>
        <begin position="258"/>
        <end position="263"/>
    </location>
    <ligand>
        <name>substrate</name>
    </ligand>
</feature>
<evidence type="ECO:0000256" key="12">
    <source>
        <dbReference type="ARBA" id="ARBA00034013"/>
    </source>
</evidence>
<dbReference type="EMBL" id="CP021106">
    <property type="protein sequence ID" value="ARO89076.1"/>
    <property type="molecule type" value="Genomic_DNA"/>
</dbReference>
<evidence type="ECO:0000256" key="11">
    <source>
        <dbReference type="ARBA" id="ARBA00033284"/>
    </source>
</evidence>
<dbReference type="PANTHER" id="PTHR43651">
    <property type="entry name" value="1,4-ALPHA-GLUCAN-BRANCHING ENZYME"/>
    <property type="match status" value="1"/>
</dbReference>
<evidence type="ECO:0000256" key="3">
    <source>
        <dbReference type="ARBA" id="ARBA00008061"/>
    </source>
</evidence>
<evidence type="ECO:0000256" key="6">
    <source>
        <dbReference type="ARBA" id="ARBA00022490"/>
    </source>
</evidence>
<dbReference type="InterPro" id="IPR017853">
    <property type="entry name" value="GH"/>
</dbReference>
<dbReference type="Gene3D" id="1.10.10.760">
    <property type="entry name" value="E-set domains of sugar-utilizing enzymes"/>
    <property type="match status" value="1"/>
</dbReference>
<evidence type="ECO:0000256" key="15">
    <source>
        <dbReference type="PIRSR" id="PIRSR006337-1"/>
    </source>
</evidence>
<dbReference type="PANTHER" id="PTHR43651:SF11">
    <property type="entry name" value="MALTO-OLIGOSYLTREHALOSE TREHALOHYDROLASE"/>
    <property type="match status" value="1"/>
</dbReference>
<evidence type="ECO:0000256" key="7">
    <source>
        <dbReference type="ARBA" id="ARBA00022801"/>
    </source>
</evidence>
<gene>
    <name evidence="19" type="ORF">EBAPG3_008415</name>
</gene>
<keyword evidence="7 14" id="KW-0378">Hydrolase</keyword>
<keyword evidence="20" id="KW-1185">Reference proteome</keyword>
<dbReference type="SUPFAM" id="SSF51445">
    <property type="entry name" value="(Trans)glycosidases"/>
    <property type="match status" value="1"/>
</dbReference>
<evidence type="ECO:0000256" key="8">
    <source>
        <dbReference type="ARBA" id="ARBA00023277"/>
    </source>
</evidence>
<keyword evidence="6" id="KW-0963">Cytoplasm</keyword>
<name>A0A1W6STG0_9PROT</name>
<dbReference type="InterPro" id="IPR044901">
    <property type="entry name" value="Trehalose_TreZ_E-set_sf"/>
</dbReference>
<dbReference type="Gene3D" id="3.20.20.80">
    <property type="entry name" value="Glycosidases"/>
    <property type="match status" value="1"/>
</dbReference>
<evidence type="ECO:0000259" key="18">
    <source>
        <dbReference type="SMART" id="SM00642"/>
    </source>
</evidence>
<dbReference type="EC" id="3.2.1.141" evidence="4 13"/>
<dbReference type="PIRSF" id="PIRSF006337">
    <property type="entry name" value="Trehalose_TreZ"/>
    <property type="match status" value="1"/>
</dbReference>
<keyword evidence="9 14" id="KW-0326">Glycosidase</keyword>
<evidence type="ECO:0000256" key="16">
    <source>
        <dbReference type="PIRSR" id="PIRSR006337-2"/>
    </source>
</evidence>
<evidence type="ECO:0000256" key="14">
    <source>
        <dbReference type="PIRNR" id="PIRNR006337"/>
    </source>
</evidence>
<dbReference type="AlphaFoldDB" id="A0A1W6STG0"/>
<evidence type="ECO:0000256" key="2">
    <source>
        <dbReference type="ARBA" id="ARBA00005199"/>
    </source>
</evidence>
<dbReference type="InterPro" id="IPR006047">
    <property type="entry name" value="GH13_cat_dom"/>
</dbReference>
<evidence type="ECO:0000256" key="4">
    <source>
        <dbReference type="ARBA" id="ARBA00012268"/>
    </source>
</evidence>
<dbReference type="OrthoDB" id="9800174at2"/>
<evidence type="ECO:0000256" key="1">
    <source>
        <dbReference type="ARBA" id="ARBA00004496"/>
    </source>
</evidence>
<dbReference type="NCBIfam" id="TIGR02402">
    <property type="entry name" value="trehalose_TreZ"/>
    <property type="match status" value="1"/>
</dbReference>
<comment type="similarity">
    <text evidence="3 14">Belongs to the glycosyl hydrolase 13 family.</text>
</comment>
<proteinExistence type="inferred from homology"/>
<evidence type="ECO:0000256" key="17">
    <source>
        <dbReference type="PIRSR" id="PIRSR006337-3"/>
    </source>
</evidence>
<dbReference type="Proteomes" id="UP000012179">
    <property type="component" value="Chromosome"/>
</dbReference>
<dbReference type="UniPathway" id="UPA00299"/>
<dbReference type="GO" id="GO:0005737">
    <property type="term" value="C:cytoplasm"/>
    <property type="evidence" value="ECO:0007669"/>
    <property type="project" value="UniProtKB-SubCell"/>
</dbReference>
<dbReference type="CDD" id="cd02853">
    <property type="entry name" value="E_set_MTHase_like_N"/>
    <property type="match status" value="1"/>
</dbReference>
<dbReference type="InterPro" id="IPR012768">
    <property type="entry name" value="Trehalose_TreZ"/>
</dbReference>